<keyword evidence="1" id="KW-0812">Transmembrane</keyword>
<proteinExistence type="predicted"/>
<organism evidence="2 3">
    <name type="scientific">Ehrlichia ruminantium (strain Welgevonden)</name>
    <dbReference type="NCBI Taxonomy" id="254945"/>
    <lineage>
        <taxon>Bacteria</taxon>
        <taxon>Pseudomonadati</taxon>
        <taxon>Pseudomonadota</taxon>
        <taxon>Alphaproteobacteria</taxon>
        <taxon>Rickettsiales</taxon>
        <taxon>Anaplasmataceae</taxon>
        <taxon>Ehrlichia</taxon>
    </lineage>
</organism>
<name>A0A0H3M0T3_EHRRW</name>
<dbReference type="Proteomes" id="UP000001021">
    <property type="component" value="Chromosome"/>
</dbReference>
<protein>
    <submittedName>
        <fullName evidence="2">Uncharacterized protein</fullName>
    </submittedName>
</protein>
<sequence length="224" mass="24517">MCLLIYGMIKMVPFTNLSRYESAQRFLLLMMLLSFAVIVYCLSVLLKQFGDPSLVSKAHFIALLVAISVFALSLITLCIVSCCSNSYIRQEQAKQNNNGASYHSYEFKLSTVALMVCASISLGSSSVFFGSIVRNAQEFNILSAVSDFANPLCIGLYASLAVLLVSVVALAIKNVISPETSNSYIFICDQPIPEKSLDKICQKVITHPHLVCFVSSEQLCNGIN</sequence>
<accession>A0A0H3M0T3</accession>
<feature type="transmembrane region" description="Helical" evidence="1">
    <location>
        <begin position="109"/>
        <end position="129"/>
    </location>
</feature>
<feature type="transmembrane region" description="Helical" evidence="1">
    <location>
        <begin position="26"/>
        <end position="46"/>
    </location>
</feature>
<dbReference type="KEGG" id="erw:ERWE_CDS_08590"/>
<keyword evidence="1" id="KW-0472">Membrane</keyword>
<dbReference type="AlphaFoldDB" id="A0A0H3M0T3"/>
<evidence type="ECO:0000256" key="1">
    <source>
        <dbReference type="SAM" id="Phobius"/>
    </source>
</evidence>
<evidence type="ECO:0000313" key="2">
    <source>
        <dbReference type="EMBL" id="CAI27353.1"/>
    </source>
</evidence>
<keyword evidence="1" id="KW-1133">Transmembrane helix</keyword>
<evidence type="ECO:0000313" key="3">
    <source>
        <dbReference type="Proteomes" id="UP000001021"/>
    </source>
</evidence>
<keyword evidence="3" id="KW-1185">Reference proteome</keyword>
<feature type="transmembrane region" description="Helical" evidence="1">
    <location>
        <begin position="58"/>
        <end position="88"/>
    </location>
</feature>
<feature type="transmembrane region" description="Helical" evidence="1">
    <location>
        <begin position="149"/>
        <end position="172"/>
    </location>
</feature>
<dbReference type="EMBL" id="CR925678">
    <property type="protein sequence ID" value="CAI27353.1"/>
    <property type="molecule type" value="Genomic_DNA"/>
</dbReference>
<dbReference type="HOGENOM" id="CLU_1233447_0_0_5"/>
<gene>
    <name evidence="2" type="ordered locus">ERWE_CDS_08590</name>
</gene>
<reference evidence="2 3" key="1">
    <citation type="journal article" date="2006" name="J. Bacteriol.">
        <title>Comparative genomic analysis of three strains of Ehrlichia ruminantium reveals an active process of genome size plasticity.</title>
        <authorList>
            <person name="Frutos R."/>
            <person name="Viari A."/>
            <person name="Ferraz C."/>
            <person name="Morgat A."/>
            <person name="Eychenie S."/>
            <person name="Kandassami Y."/>
            <person name="Chantal I."/>
            <person name="Bensaid A."/>
            <person name="Coissac E."/>
            <person name="Vachiery N."/>
            <person name="Demaille J."/>
            <person name="Martinez D."/>
        </authorList>
    </citation>
    <scope>NUCLEOTIDE SEQUENCE [LARGE SCALE GENOMIC DNA]</scope>
    <source>
        <strain evidence="2 3">Welgevonden</strain>
    </source>
</reference>